<dbReference type="Pfam" id="PF01130">
    <property type="entry name" value="CD36"/>
    <property type="match status" value="2"/>
</dbReference>
<evidence type="ECO:0000313" key="8">
    <source>
        <dbReference type="EMBL" id="CCA24184.1"/>
    </source>
</evidence>
<reference evidence="8" key="1">
    <citation type="journal article" date="2011" name="PLoS Biol.">
        <title>Gene gain and loss during evolution of obligate parasitism in the white rust pathogen of Arabidopsis thaliana.</title>
        <authorList>
            <person name="Kemen E."/>
            <person name="Gardiner A."/>
            <person name="Schultz-Larsen T."/>
            <person name="Kemen A.C."/>
            <person name="Balmuth A.L."/>
            <person name="Robert-Seilaniantz A."/>
            <person name="Bailey K."/>
            <person name="Holub E."/>
            <person name="Studholme D.J."/>
            <person name="Maclean D."/>
            <person name="Jones J.D."/>
        </authorList>
    </citation>
    <scope>NUCLEOTIDE SEQUENCE</scope>
</reference>
<evidence type="ECO:0000256" key="3">
    <source>
        <dbReference type="ARBA" id="ARBA00022692"/>
    </source>
</evidence>
<dbReference type="HOGENOM" id="CLU_023276_0_0_1"/>
<reference evidence="8" key="2">
    <citation type="submission" date="2011-02" db="EMBL/GenBank/DDBJ databases">
        <authorList>
            <person name="MacLean D."/>
        </authorList>
    </citation>
    <scope>NUCLEOTIDE SEQUENCE</scope>
</reference>
<protein>
    <submittedName>
        <fullName evidence="8">Croquemortlike mating protein M82 putative</fullName>
    </submittedName>
</protein>
<dbReference type="GO" id="GO:0005737">
    <property type="term" value="C:cytoplasm"/>
    <property type="evidence" value="ECO:0007669"/>
    <property type="project" value="TreeGrafter"/>
</dbReference>
<evidence type="ECO:0000256" key="7">
    <source>
        <dbReference type="SAM" id="Phobius"/>
    </source>
</evidence>
<keyword evidence="4 7" id="KW-1133">Transmembrane helix</keyword>
<organism evidence="8">
    <name type="scientific">Albugo laibachii Nc14</name>
    <dbReference type="NCBI Taxonomy" id="890382"/>
    <lineage>
        <taxon>Eukaryota</taxon>
        <taxon>Sar</taxon>
        <taxon>Stramenopiles</taxon>
        <taxon>Oomycota</taxon>
        <taxon>Peronosporomycetes</taxon>
        <taxon>Albuginales</taxon>
        <taxon>Albuginaceae</taxon>
        <taxon>Albugo</taxon>
    </lineage>
</organism>
<sequence length="715" mass="78759">MGFEDFNNPKNDAYEKIMSPSGVILDDDNQIPEKKKSCAARYALIIVGLLLVLIGIIYGTAMPAIVNRSIRNKVFYCENGDVDEAFIDPDGDCDDCNPYYRDYYIFNVTNAEAFLNQNEPLKVQERGSYVYRQWEKKVNVTFADNRVQYKKFSNFAFDSAQSCSDCRENDTITSFDAGYFSVIARAGGEFRFLIGLLQSTPFGANQSVTELAAIVTLYGPRLMRFFNGLNSLNPAAMTLVATNLPKFLVEGPRILVNLDLSGFAYNGILVSHTIREWSMGYPSFLAGLALGTKHLACQGRQLNAQCEACALDGRNATCQALFSACELCKRAAAVVAVFNTPLCNQVETIYADAYGVAAASNFTASTCRRCATTGFCVAPLSGAVEESGVDWSRLTSSPSPPSELLKRYTQRTGCDDEAYLGEYEEFDGFKSFPLWVDLGARRNPTLQEIAAFGSYSNCAMRPSNLTCVNVTGGDGRGLRPEFTGLSGPRDSIPSDTYSMYTTQSKQDVILMNSRDLTKVNGLELVRFAPGDTLLHYSSLNNGKGTGVPVNGVQNLAFALGFLCYVSYPMFLYGDQKLLNDVQITLSDGNVATQAILYEDGKLKKVYTERYKNFLDIDPTTGKTLNARKRLMASLALSDSVTNSSVSMSDLVWPSLSTEVIYPMYWVEERASIKQANVGSFKSLKRLGVSFLPVLLVGIIFGLFLMIIGVVYHRRA</sequence>
<dbReference type="EMBL" id="FR824429">
    <property type="protein sequence ID" value="CCA26551.1"/>
    <property type="molecule type" value="Genomic_DNA"/>
</dbReference>
<evidence type="ECO:0000313" key="9">
    <source>
        <dbReference type="EMBL" id="CCA26551.1"/>
    </source>
</evidence>
<dbReference type="InterPro" id="IPR002159">
    <property type="entry name" value="CD36_fam"/>
</dbReference>
<keyword evidence="5 7" id="KW-0472">Membrane</keyword>
<evidence type="ECO:0000256" key="5">
    <source>
        <dbReference type="ARBA" id="ARBA00023136"/>
    </source>
</evidence>
<keyword evidence="6" id="KW-0325">Glycoprotein</keyword>
<keyword evidence="3 7" id="KW-0812">Transmembrane</keyword>
<dbReference type="PRINTS" id="PR01609">
    <property type="entry name" value="CD36FAMILY"/>
</dbReference>
<feature type="transmembrane region" description="Helical" evidence="7">
    <location>
        <begin position="42"/>
        <end position="66"/>
    </location>
</feature>
<dbReference type="PANTHER" id="PTHR11923:SF51">
    <property type="entry name" value="LYSOSOME MEMBRANE PROTEIN 2"/>
    <property type="match status" value="1"/>
</dbReference>
<evidence type="ECO:0000256" key="6">
    <source>
        <dbReference type="ARBA" id="ARBA00023180"/>
    </source>
</evidence>
<evidence type="ECO:0000256" key="2">
    <source>
        <dbReference type="ARBA" id="ARBA00010532"/>
    </source>
</evidence>
<comment type="subcellular location">
    <subcellularLocation>
        <location evidence="1">Membrane</location>
    </subcellularLocation>
</comment>
<evidence type="ECO:0000256" key="1">
    <source>
        <dbReference type="ARBA" id="ARBA00004370"/>
    </source>
</evidence>
<gene>
    <name evidence="8" type="primary">AlNc14C225G9204</name>
    <name evidence="9" type="synonym">AlNc14C385G11256</name>
    <name evidence="8" type="ORF">ALNC14_103280</name>
    <name evidence="9" type="ORF">ALNC14_126950</name>
</gene>
<dbReference type="EMBL" id="FR824270">
    <property type="protein sequence ID" value="CCA24184.1"/>
    <property type="molecule type" value="Genomic_DNA"/>
</dbReference>
<evidence type="ECO:0000256" key="4">
    <source>
        <dbReference type="ARBA" id="ARBA00022989"/>
    </source>
</evidence>
<proteinExistence type="inferred from homology"/>
<comment type="similarity">
    <text evidence="2">Belongs to the CD36 family.</text>
</comment>
<dbReference type="GO" id="GO:0005044">
    <property type="term" value="F:scavenger receptor activity"/>
    <property type="evidence" value="ECO:0007669"/>
    <property type="project" value="TreeGrafter"/>
</dbReference>
<name>F0WS66_9STRA</name>
<feature type="transmembrane region" description="Helical" evidence="7">
    <location>
        <begin position="690"/>
        <end position="711"/>
    </location>
</feature>
<accession>F0WS66</accession>
<dbReference type="PANTHER" id="PTHR11923">
    <property type="entry name" value="SCAVENGER RECEPTOR CLASS B TYPE-1 SR-B1"/>
    <property type="match status" value="1"/>
</dbReference>
<dbReference type="GO" id="GO:0016020">
    <property type="term" value="C:membrane"/>
    <property type="evidence" value="ECO:0007669"/>
    <property type="project" value="UniProtKB-SubCell"/>
</dbReference>
<dbReference type="AlphaFoldDB" id="F0WS66"/>